<comment type="similarity">
    <text evidence="7">Belongs to the aspartate/glutamate racemases family.</text>
</comment>
<evidence type="ECO:0000256" key="3">
    <source>
        <dbReference type="ARBA" id="ARBA00022960"/>
    </source>
</evidence>
<dbReference type="STRING" id="1526.SAMN02910262_02471"/>
<evidence type="ECO:0000256" key="5">
    <source>
        <dbReference type="ARBA" id="ARBA00023235"/>
    </source>
</evidence>
<evidence type="ECO:0000313" key="8">
    <source>
        <dbReference type="EMBL" id="SET88788.1"/>
    </source>
</evidence>
<keyword evidence="6 7" id="KW-0961">Cell wall biogenesis/degradation</keyword>
<accession>A0A1I0HWZ5</accession>
<dbReference type="Pfam" id="PF01177">
    <property type="entry name" value="Asp_Glu_race"/>
    <property type="match status" value="1"/>
</dbReference>
<comment type="pathway">
    <text evidence="7">Cell wall biogenesis; peptidoglycan biosynthesis.</text>
</comment>
<dbReference type="InterPro" id="IPR001920">
    <property type="entry name" value="Asp/Glu_race"/>
</dbReference>
<dbReference type="AlphaFoldDB" id="A0A1I0HWZ5"/>
<comment type="catalytic activity">
    <reaction evidence="1 7">
        <text>L-glutamate = D-glutamate</text>
        <dbReference type="Rhea" id="RHEA:12813"/>
        <dbReference type="ChEBI" id="CHEBI:29985"/>
        <dbReference type="ChEBI" id="CHEBI:29986"/>
        <dbReference type="EC" id="5.1.1.3"/>
    </reaction>
</comment>
<dbReference type="InterPro" id="IPR018187">
    <property type="entry name" value="Asp/Glu_racemase_AS_1"/>
</dbReference>
<dbReference type="GO" id="GO:0008360">
    <property type="term" value="P:regulation of cell shape"/>
    <property type="evidence" value="ECO:0007669"/>
    <property type="project" value="UniProtKB-KW"/>
</dbReference>
<keyword evidence="9" id="KW-1185">Reference proteome</keyword>
<dbReference type="eggNOG" id="COG0796">
    <property type="taxonomic scope" value="Bacteria"/>
</dbReference>
<evidence type="ECO:0000256" key="7">
    <source>
        <dbReference type="HAMAP-Rule" id="MF_00258"/>
    </source>
</evidence>
<dbReference type="PANTHER" id="PTHR21198:SF3">
    <property type="entry name" value="GLUTAMATE RACEMASE"/>
    <property type="match status" value="1"/>
</dbReference>
<dbReference type="UniPathway" id="UPA00219"/>
<feature type="active site" description="Proton donor/acceptor" evidence="7">
    <location>
        <position position="76"/>
    </location>
</feature>
<dbReference type="PROSITE" id="PS00923">
    <property type="entry name" value="ASP_GLU_RACEMASE_1"/>
    <property type="match status" value="1"/>
</dbReference>
<dbReference type="HAMAP" id="MF_00258">
    <property type="entry name" value="Glu_racemase"/>
    <property type="match status" value="1"/>
</dbReference>
<dbReference type="RefSeq" id="WP_074650356.1">
    <property type="nucleotide sequence ID" value="NZ_FOIL01000061.1"/>
</dbReference>
<dbReference type="Proteomes" id="UP000199820">
    <property type="component" value="Unassembled WGS sequence"/>
</dbReference>
<dbReference type="InterPro" id="IPR004391">
    <property type="entry name" value="Glu_race"/>
</dbReference>
<dbReference type="PROSITE" id="PS00924">
    <property type="entry name" value="ASP_GLU_RACEMASE_2"/>
    <property type="match status" value="1"/>
</dbReference>
<feature type="active site" description="Proton donor/acceptor" evidence="7">
    <location>
        <position position="186"/>
    </location>
</feature>
<dbReference type="SUPFAM" id="SSF53681">
    <property type="entry name" value="Aspartate/glutamate racemase"/>
    <property type="match status" value="2"/>
</dbReference>
<evidence type="ECO:0000256" key="2">
    <source>
        <dbReference type="ARBA" id="ARBA00013090"/>
    </source>
</evidence>
<evidence type="ECO:0000256" key="4">
    <source>
        <dbReference type="ARBA" id="ARBA00022984"/>
    </source>
</evidence>
<dbReference type="NCBIfam" id="TIGR00067">
    <property type="entry name" value="glut_race"/>
    <property type="match status" value="1"/>
</dbReference>
<keyword evidence="3 7" id="KW-0133">Cell shape</keyword>
<organism evidence="8 9">
    <name type="scientific">[Clostridium] aminophilum</name>
    <dbReference type="NCBI Taxonomy" id="1526"/>
    <lineage>
        <taxon>Bacteria</taxon>
        <taxon>Bacillati</taxon>
        <taxon>Bacillota</taxon>
        <taxon>Clostridia</taxon>
        <taxon>Lachnospirales</taxon>
        <taxon>Lachnospiraceae</taxon>
    </lineage>
</organism>
<reference evidence="9" key="1">
    <citation type="submission" date="2016-10" db="EMBL/GenBank/DDBJ databases">
        <authorList>
            <person name="Varghese N."/>
            <person name="Submissions S."/>
        </authorList>
    </citation>
    <scope>NUCLEOTIDE SEQUENCE [LARGE SCALE GENOMIC DNA]</scope>
    <source>
        <strain evidence="9">KH1P1</strain>
    </source>
</reference>
<feature type="binding site" evidence="7">
    <location>
        <begin position="13"/>
        <end position="14"/>
    </location>
    <ligand>
        <name>substrate</name>
    </ligand>
</feature>
<dbReference type="EMBL" id="FOIL01000061">
    <property type="protein sequence ID" value="SET88788.1"/>
    <property type="molecule type" value="Genomic_DNA"/>
</dbReference>
<evidence type="ECO:0000256" key="1">
    <source>
        <dbReference type="ARBA" id="ARBA00001602"/>
    </source>
</evidence>
<name>A0A1I0HWZ5_9FIRM</name>
<gene>
    <name evidence="7" type="primary">murI</name>
    <name evidence="8" type="ORF">SAMN04487771_10616</name>
</gene>
<dbReference type="GO" id="GO:0071555">
    <property type="term" value="P:cell wall organization"/>
    <property type="evidence" value="ECO:0007669"/>
    <property type="project" value="UniProtKB-KW"/>
</dbReference>
<proteinExistence type="inferred from homology"/>
<evidence type="ECO:0000313" key="9">
    <source>
        <dbReference type="Proteomes" id="UP000199820"/>
    </source>
</evidence>
<dbReference type="InterPro" id="IPR033134">
    <property type="entry name" value="Asp/Glu_racemase_AS_2"/>
</dbReference>
<dbReference type="InterPro" id="IPR015942">
    <property type="entry name" value="Asp/Glu/hydantoin_racemase"/>
</dbReference>
<evidence type="ECO:0000256" key="6">
    <source>
        <dbReference type="ARBA" id="ARBA00023316"/>
    </source>
</evidence>
<dbReference type="Gene3D" id="3.40.50.1860">
    <property type="match status" value="2"/>
</dbReference>
<keyword evidence="4 7" id="KW-0573">Peptidoglycan synthesis</keyword>
<protein>
    <recommendedName>
        <fullName evidence="2 7">Glutamate racemase</fullName>
        <ecNumber evidence="2 7">5.1.1.3</ecNumber>
    </recommendedName>
</protein>
<comment type="function">
    <text evidence="7">Provides the (R)-glutamate required for cell wall biosynthesis.</text>
</comment>
<dbReference type="PANTHER" id="PTHR21198">
    <property type="entry name" value="GLUTAMATE RACEMASE"/>
    <property type="match status" value="1"/>
</dbReference>
<feature type="binding site" evidence="7">
    <location>
        <begin position="45"/>
        <end position="46"/>
    </location>
    <ligand>
        <name>substrate</name>
    </ligand>
</feature>
<dbReference type="GO" id="GO:0008881">
    <property type="term" value="F:glutamate racemase activity"/>
    <property type="evidence" value="ECO:0007669"/>
    <property type="project" value="UniProtKB-UniRule"/>
</dbReference>
<keyword evidence="5 7" id="KW-0413">Isomerase</keyword>
<dbReference type="GO" id="GO:0009252">
    <property type="term" value="P:peptidoglycan biosynthetic process"/>
    <property type="evidence" value="ECO:0007669"/>
    <property type="project" value="UniProtKB-UniRule"/>
</dbReference>
<feature type="binding site" evidence="7">
    <location>
        <begin position="77"/>
        <end position="78"/>
    </location>
    <ligand>
        <name>substrate</name>
    </ligand>
</feature>
<sequence>MTEDFKGYIGVFDSGVGGISVLKDCTALLPNENFVFFGDSAHAPYGERTVEEVQQLTMNMIRPMVERGLKAVVIACNTATSAAINLLRETFTEIPVIGVEPALKPATEDDRNEHIMVIATPVTLKLEKFQKLERTYGKDADVTAVPCPGLAGRIEKGCLDAPDLKELMQELLGPYRGKVDSVVLGCTHYPFVRRQIREALGDVRFYDGGEGTARELKRKLEEYGLRSDSAGEGEVVFLSSKETAEEIALYRTFYRMDTRE</sequence>
<feature type="binding site" evidence="7">
    <location>
        <begin position="187"/>
        <end position="188"/>
    </location>
    <ligand>
        <name>substrate</name>
    </ligand>
</feature>
<dbReference type="EC" id="5.1.1.3" evidence="2 7"/>